<dbReference type="EMBL" id="KK853897">
    <property type="protein sequence ID" value="KDQ71517.1"/>
    <property type="molecule type" value="Genomic_DNA"/>
</dbReference>
<comment type="subcellular location">
    <subcellularLocation>
        <location evidence="1">Mitochondrion</location>
    </subcellularLocation>
</comment>
<dbReference type="GO" id="GO:1990904">
    <property type="term" value="C:ribonucleoprotein complex"/>
    <property type="evidence" value="ECO:0007669"/>
    <property type="project" value="UniProtKB-KW"/>
</dbReference>
<evidence type="ECO:0000256" key="4">
    <source>
        <dbReference type="ARBA" id="ARBA00023128"/>
    </source>
</evidence>
<dbReference type="AlphaFoldDB" id="A0A067QEA0"/>
<name>A0A067QEA0_ZOONE</name>
<keyword evidence="10" id="KW-1185">Reference proteome</keyword>
<keyword evidence="3 9" id="KW-0689">Ribosomal protein</keyword>
<dbReference type="GO" id="GO:0006412">
    <property type="term" value="P:translation"/>
    <property type="evidence" value="ECO:0007669"/>
    <property type="project" value="InterPro"/>
</dbReference>
<organism evidence="9 10">
    <name type="scientific">Zootermopsis nevadensis</name>
    <name type="common">Dampwood termite</name>
    <dbReference type="NCBI Taxonomy" id="136037"/>
    <lineage>
        <taxon>Eukaryota</taxon>
        <taxon>Metazoa</taxon>
        <taxon>Ecdysozoa</taxon>
        <taxon>Arthropoda</taxon>
        <taxon>Hexapoda</taxon>
        <taxon>Insecta</taxon>
        <taxon>Pterygota</taxon>
        <taxon>Neoptera</taxon>
        <taxon>Polyneoptera</taxon>
        <taxon>Dictyoptera</taxon>
        <taxon>Blattodea</taxon>
        <taxon>Blattoidea</taxon>
        <taxon>Termitoidae</taxon>
        <taxon>Termopsidae</taxon>
        <taxon>Zootermopsis</taxon>
    </lineage>
</organism>
<reference evidence="9 10" key="1">
    <citation type="journal article" date="2014" name="Nat. Commun.">
        <title>Molecular traces of alternative social organization in a termite genome.</title>
        <authorList>
            <person name="Terrapon N."/>
            <person name="Li C."/>
            <person name="Robertson H.M."/>
            <person name="Ji L."/>
            <person name="Meng X."/>
            <person name="Booth W."/>
            <person name="Chen Z."/>
            <person name="Childers C.P."/>
            <person name="Glastad K.M."/>
            <person name="Gokhale K."/>
            <person name="Gowin J."/>
            <person name="Gronenberg W."/>
            <person name="Hermansen R.A."/>
            <person name="Hu H."/>
            <person name="Hunt B.G."/>
            <person name="Huylmans A.K."/>
            <person name="Khalil S.M."/>
            <person name="Mitchell R.D."/>
            <person name="Munoz-Torres M.C."/>
            <person name="Mustard J.A."/>
            <person name="Pan H."/>
            <person name="Reese J.T."/>
            <person name="Scharf M.E."/>
            <person name="Sun F."/>
            <person name="Vogel H."/>
            <person name="Xiao J."/>
            <person name="Yang W."/>
            <person name="Yang Z."/>
            <person name="Yang Z."/>
            <person name="Zhou J."/>
            <person name="Zhu J."/>
            <person name="Brent C.S."/>
            <person name="Elsik C.G."/>
            <person name="Goodisman M.A."/>
            <person name="Liberles D.A."/>
            <person name="Roe R.M."/>
            <person name="Vargo E.L."/>
            <person name="Vilcinskas A."/>
            <person name="Wang J."/>
            <person name="Bornberg-Bauer E."/>
            <person name="Korb J."/>
            <person name="Zhang G."/>
            <person name="Liebig J."/>
        </authorList>
    </citation>
    <scope>NUCLEOTIDE SEQUENCE [LARGE SCALE GENOMIC DNA]</scope>
    <source>
        <tissue evidence="9">Whole organism</tissue>
    </source>
</reference>
<dbReference type="FunCoup" id="A0A067QEA0">
    <property type="interactions" value="638"/>
</dbReference>
<proteinExistence type="inferred from homology"/>
<dbReference type="Pfam" id="PF07147">
    <property type="entry name" value="PDCD9"/>
    <property type="match status" value="1"/>
</dbReference>
<evidence type="ECO:0000313" key="10">
    <source>
        <dbReference type="Proteomes" id="UP000027135"/>
    </source>
</evidence>
<keyword evidence="5" id="KW-0687">Ribonucleoprotein</keyword>
<dbReference type="InterPro" id="IPR052482">
    <property type="entry name" value="mtLSU_mL37"/>
</dbReference>
<keyword evidence="4" id="KW-0496">Mitochondrion</keyword>
<dbReference type="OMA" id="WERGWHD"/>
<dbReference type="Proteomes" id="UP000027135">
    <property type="component" value="Unassembled WGS sequence"/>
</dbReference>
<dbReference type="PANTHER" id="PTHR15889:SF2">
    <property type="entry name" value="LARGE RIBOSOMAL SUBUNIT PROTEIN ML37"/>
    <property type="match status" value="1"/>
</dbReference>
<evidence type="ECO:0000256" key="8">
    <source>
        <dbReference type="ARBA" id="ARBA00041617"/>
    </source>
</evidence>
<dbReference type="STRING" id="136037.A0A067QEA0"/>
<dbReference type="GO" id="GO:0003735">
    <property type="term" value="F:structural constituent of ribosome"/>
    <property type="evidence" value="ECO:0007669"/>
    <property type="project" value="InterPro"/>
</dbReference>
<dbReference type="GO" id="GO:0005840">
    <property type="term" value="C:ribosome"/>
    <property type="evidence" value="ECO:0007669"/>
    <property type="project" value="UniProtKB-KW"/>
</dbReference>
<evidence type="ECO:0000256" key="5">
    <source>
        <dbReference type="ARBA" id="ARBA00023274"/>
    </source>
</evidence>
<evidence type="ECO:0000256" key="6">
    <source>
        <dbReference type="ARBA" id="ARBA00037985"/>
    </source>
</evidence>
<protein>
    <recommendedName>
        <fullName evidence="7">Large ribosomal subunit protein mL37</fullName>
    </recommendedName>
    <alternativeName>
        <fullName evidence="8">39S ribosomal protein L37, mitochondrial</fullName>
    </alternativeName>
</protein>
<dbReference type="InterPro" id="IPR010793">
    <property type="entry name" value="Ribosomal_mL37/mL65"/>
</dbReference>
<dbReference type="eggNOG" id="ENOG502QQAQ">
    <property type="taxonomic scope" value="Eukaryota"/>
</dbReference>
<gene>
    <name evidence="9" type="ORF">L798_07992</name>
</gene>
<keyword evidence="2" id="KW-0809">Transit peptide</keyword>
<accession>A0A067QEA0</accession>
<comment type="similarity">
    <text evidence="6">Belongs to the mitochondrion-specific ribosomal protein mL37 family.</text>
</comment>
<evidence type="ECO:0000256" key="3">
    <source>
        <dbReference type="ARBA" id="ARBA00022980"/>
    </source>
</evidence>
<evidence type="ECO:0000256" key="1">
    <source>
        <dbReference type="ARBA" id="ARBA00004173"/>
    </source>
</evidence>
<dbReference type="GO" id="GO:0005739">
    <property type="term" value="C:mitochondrion"/>
    <property type="evidence" value="ECO:0007669"/>
    <property type="project" value="UniProtKB-SubCell"/>
</dbReference>
<evidence type="ECO:0000256" key="7">
    <source>
        <dbReference type="ARBA" id="ARBA00039442"/>
    </source>
</evidence>
<dbReference type="PANTHER" id="PTHR15889">
    <property type="entry name" value="MITOCHONDRIAL RIBOSOMAL PROTEIN L37"/>
    <property type="match status" value="1"/>
</dbReference>
<dbReference type="InParanoid" id="A0A067QEA0"/>
<sequence>MRLTTVLCKQHIGRMFKYHWRIQSKRIPVDTKAESEIQARGIPVYEPNDIIEEHRQLVQVTTAKPLVPKPIPRDLTHPLYHERICHMYRDHNVLLKGLDQGKILTKTVEIKTGLPVEIENLLGVHCLPDQDILVQRCILKSHVFDAMQVKLPKIRDPQRPAWNFPRGYGITDKRRTITCVALPYLIYNLLSPKLIQLCEFACGNSTDAVLGRAVVQDETVFVPFEKDGDLIQLELTVNFMLNSAAPLPLYADADEVQGTQDIPLPDLYPIKHTITLEKENIYQIRNVFPVLKGSKFPYIHTAIFHCNETEVKNIYETPVTEEQVQGRTLLKSFAVAAAHAQQRFGVNVKDLPEPITVQCVQTDGRLFHFAVFQLNTLDLDGTEGKKNIFWMLPRIPLFTSCMYVKGRPLLEGYNSEVFSRLLAFCSNGLPS</sequence>
<evidence type="ECO:0000313" key="9">
    <source>
        <dbReference type="EMBL" id="KDQ71517.1"/>
    </source>
</evidence>
<evidence type="ECO:0000256" key="2">
    <source>
        <dbReference type="ARBA" id="ARBA00022946"/>
    </source>
</evidence>